<dbReference type="InterPro" id="IPR038538">
    <property type="entry name" value="MTERF_sf"/>
</dbReference>
<evidence type="ECO:0000313" key="5">
    <source>
        <dbReference type="EMBL" id="CAD5316044.1"/>
    </source>
</evidence>
<dbReference type="GO" id="GO:0006353">
    <property type="term" value="P:DNA-templated transcription termination"/>
    <property type="evidence" value="ECO:0007669"/>
    <property type="project" value="UniProtKB-KW"/>
</dbReference>
<feature type="region of interest" description="Disordered" evidence="4">
    <location>
        <begin position="501"/>
        <end position="531"/>
    </location>
</feature>
<evidence type="ECO:0000313" key="6">
    <source>
        <dbReference type="Proteomes" id="UP000516314"/>
    </source>
</evidence>
<gene>
    <name evidence="5" type="ORF">AT9943_LOCUS4383</name>
</gene>
<organism evidence="5 6">
    <name type="scientific">Arabidopsis thaliana</name>
    <name type="common">Mouse-ear cress</name>
    <dbReference type="NCBI Taxonomy" id="3702"/>
    <lineage>
        <taxon>Eukaryota</taxon>
        <taxon>Viridiplantae</taxon>
        <taxon>Streptophyta</taxon>
        <taxon>Embryophyta</taxon>
        <taxon>Tracheophyta</taxon>
        <taxon>Spermatophyta</taxon>
        <taxon>Magnoliopsida</taxon>
        <taxon>eudicotyledons</taxon>
        <taxon>Gunneridae</taxon>
        <taxon>Pentapetalae</taxon>
        <taxon>rosids</taxon>
        <taxon>malvids</taxon>
        <taxon>Brassicales</taxon>
        <taxon>Brassicaceae</taxon>
        <taxon>Camelineae</taxon>
        <taxon>Arabidopsis</taxon>
    </lineage>
</organism>
<dbReference type="FunFam" id="1.25.70.10:FF:000039">
    <property type="entry name" value="F8K4.20 protein"/>
    <property type="match status" value="1"/>
</dbReference>
<dbReference type="AlphaFoldDB" id="A0A7G2E5Q2"/>
<dbReference type="Proteomes" id="UP000516314">
    <property type="component" value="Chromosome 1"/>
</dbReference>
<protein>
    <submittedName>
        <fullName evidence="5">(thale cress) hypothetical protein</fullName>
    </submittedName>
</protein>
<accession>A0A7G2E5Q2</accession>
<dbReference type="GO" id="GO:0003676">
    <property type="term" value="F:nucleic acid binding"/>
    <property type="evidence" value="ECO:0007669"/>
    <property type="project" value="InterPro"/>
</dbReference>
<dbReference type="FunFam" id="1.25.70.10:FF:000043">
    <property type="entry name" value="At1g61990/F8K4_18"/>
    <property type="match status" value="1"/>
</dbReference>
<keyword evidence="2" id="KW-0804">Transcription</keyword>
<feature type="compositionally biased region" description="Low complexity" evidence="4">
    <location>
        <begin position="501"/>
        <end position="516"/>
    </location>
</feature>
<dbReference type="Pfam" id="PF02536">
    <property type="entry name" value="mTERF"/>
    <property type="match status" value="1"/>
</dbReference>
<evidence type="ECO:0000256" key="3">
    <source>
        <dbReference type="ARBA" id="ARBA00022946"/>
    </source>
</evidence>
<comment type="similarity">
    <text evidence="1">Belongs to the mTERF family.</text>
</comment>
<name>A0A7G2E5Q2_ARATH</name>
<sequence>MYSLILHGRRLVQLQKWLNLRVSVQNAFVLSDSFSSASATDVRSRDGRKGKNFTVSYLVDSLGLSKKLAESISRKVSFEDKVNPDSVLSLFRSYGFTDSQISTIITDFPLLLVADAKKALGRKLQILQSRGASSSEITEIVSTVPRILGKKSITVYYDAVKDIIVADTSSSYELPQGSQGNKIRNVSALRELGMPSRLLLPLLVSKSQPVCGKENFDASLKKVVEMGFDPTTTKFVLALRMLYQMSEKTIEEKVVVFRSLGFTVDDVWEIFKKTPSVLKVSKKKILKSAETFLDLGYSRAEFLMMVKRYPPCIEYSVESVKKKNEFLVKKMKWPRNALVLHPQVFGYSMEKRIIPRCNILEALLSKGLLRKGSELPAVSSVLSCTDEGFLDRSEGTPTTMSSAKVKDLSTETKLGASLPKTTTKGIGAQLSATGTTYSTSSVVSYANGFNNPKGPGANSFESANTFTSGQVTAKGRKARVSSASASAAEGDAAAAVTRKAAAARAKGKVASASRVKGSSEKKKKDRKGKKD</sequence>
<dbReference type="GO" id="GO:0005737">
    <property type="term" value="C:cytoplasm"/>
    <property type="evidence" value="ECO:0007669"/>
    <property type="project" value="UniProtKB-ARBA"/>
</dbReference>
<keyword evidence="2" id="KW-0806">Transcription termination</keyword>
<dbReference type="SMART" id="SM00733">
    <property type="entry name" value="Mterf"/>
    <property type="match status" value="5"/>
</dbReference>
<dbReference type="EMBL" id="LR881466">
    <property type="protein sequence ID" value="CAD5316044.1"/>
    <property type="molecule type" value="Genomic_DNA"/>
</dbReference>
<keyword evidence="3" id="KW-0809">Transit peptide</keyword>
<dbReference type="PANTHER" id="PTHR13068">
    <property type="entry name" value="CGI-12 PROTEIN-RELATED"/>
    <property type="match status" value="1"/>
</dbReference>
<dbReference type="Gene3D" id="1.25.70.10">
    <property type="entry name" value="Transcription termination factor 3, mitochondrial"/>
    <property type="match status" value="2"/>
</dbReference>
<dbReference type="InterPro" id="IPR003690">
    <property type="entry name" value="MTERF"/>
</dbReference>
<dbReference type="PANTHER" id="PTHR13068:SF158">
    <property type="entry name" value="(RAPE) HYPOTHETICAL PROTEIN"/>
    <property type="match status" value="1"/>
</dbReference>
<evidence type="ECO:0000256" key="2">
    <source>
        <dbReference type="ARBA" id="ARBA00022472"/>
    </source>
</evidence>
<evidence type="ECO:0000256" key="4">
    <source>
        <dbReference type="SAM" id="MobiDB-lite"/>
    </source>
</evidence>
<keyword evidence="2" id="KW-0805">Transcription regulation</keyword>
<proteinExistence type="inferred from homology"/>
<reference evidence="5 6" key="1">
    <citation type="submission" date="2020-09" db="EMBL/GenBank/DDBJ databases">
        <authorList>
            <person name="Ashkenazy H."/>
        </authorList>
    </citation>
    <scope>NUCLEOTIDE SEQUENCE [LARGE SCALE GENOMIC DNA]</scope>
    <source>
        <strain evidence="6">cv. Cdm-0</strain>
    </source>
</reference>
<evidence type="ECO:0000256" key="1">
    <source>
        <dbReference type="ARBA" id="ARBA00007692"/>
    </source>
</evidence>